<organism evidence="3 4">
    <name type="scientific">Candidatus Accumulibacter meliphilus</name>
    <dbReference type="NCBI Taxonomy" id="2211374"/>
    <lineage>
        <taxon>Bacteria</taxon>
        <taxon>Pseudomonadati</taxon>
        <taxon>Pseudomonadota</taxon>
        <taxon>Betaproteobacteria</taxon>
        <taxon>Candidatus Accumulibacter</taxon>
    </lineage>
</organism>
<dbReference type="Pfam" id="PF00857">
    <property type="entry name" value="Isochorismatase"/>
    <property type="match status" value="1"/>
</dbReference>
<evidence type="ECO:0000256" key="1">
    <source>
        <dbReference type="ARBA" id="ARBA00022801"/>
    </source>
</evidence>
<feature type="domain" description="Isochorismatase-like" evidence="2">
    <location>
        <begin position="12"/>
        <end position="150"/>
    </location>
</feature>
<dbReference type="PANTHER" id="PTHR43540">
    <property type="entry name" value="PEROXYUREIDOACRYLATE/UREIDOACRYLATE AMIDOHYDROLASE-RELATED"/>
    <property type="match status" value="1"/>
</dbReference>
<proteinExistence type="predicted"/>
<accession>A0A369XI40</accession>
<evidence type="ECO:0000313" key="3">
    <source>
        <dbReference type="EMBL" id="RDE49793.1"/>
    </source>
</evidence>
<dbReference type="InterPro" id="IPR000868">
    <property type="entry name" value="Isochorismatase-like_dom"/>
</dbReference>
<comment type="caution">
    <text evidence="3">The sequence shown here is derived from an EMBL/GenBank/DDBJ whole genome shotgun (WGS) entry which is preliminary data.</text>
</comment>
<dbReference type="AlphaFoldDB" id="A0A369XI40"/>
<dbReference type="InterPro" id="IPR050272">
    <property type="entry name" value="Isochorismatase-like_hydrls"/>
</dbReference>
<dbReference type="EMBL" id="QPGA01000032">
    <property type="protein sequence ID" value="RDE49793.1"/>
    <property type="molecule type" value="Genomic_DNA"/>
</dbReference>
<evidence type="ECO:0000259" key="2">
    <source>
        <dbReference type="Pfam" id="PF00857"/>
    </source>
</evidence>
<gene>
    <name evidence="3" type="ORF">DVS81_14665</name>
</gene>
<dbReference type="Gene3D" id="3.40.50.850">
    <property type="entry name" value="Isochorismatase-like"/>
    <property type="match status" value="1"/>
</dbReference>
<evidence type="ECO:0000313" key="4">
    <source>
        <dbReference type="Proteomes" id="UP000253831"/>
    </source>
</evidence>
<dbReference type="Proteomes" id="UP000253831">
    <property type="component" value="Unassembled WGS sequence"/>
</dbReference>
<protein>
    <submittedName>
        <fullName evidence="3">Isochorismatase family protein</fullName>
    </submittedName>
</protein>
<dbReference type="PANTHER" id="PTHR43540:SF6">
    <property type="entry name" value="ISOCHORISMATASE-LIKE DOMAIN-CONTAINING PROTEIN"/>
    <property type="match status" value="1"/>
</dbReference>
<sequence>MSANEIENVSRCALIVIDVQESFRQMPFWSETEVPAFKAALLALDEGCRARGVPVVHIFHVGQAGPFSEGSGAVRGLDWLPGSPDVSFFKHTHNAFSDTGLDLWLRRHGVERLIISGIRTEQCCETTSRVASDIGYQVDFVSEATLTFSMTHPVSGRVYPSHEIKAHTELVLAGRFARIASVDDCLASLGAVHA</sequence>
<dbReference type="GO" id="GO:0016787">
    <property type="term" value="F:hydrolase activity"/>
    <property type="evidence" value="ECO:0007669"/>
    <property type="project" value="UniProtKB-KW"/>
</dbReference>
<reference evidence="3 4" key="1">
    <citation type="submission" date="2018-05" db="EMBL/GenBank/DDBJ databases">
        <title>Integrated omic analyses show evidence that a Ca. Accumulibacter phosphatis strain performs denitrification under micro-aerobic conditions.</title>
        <authorList>
            <person name="Camejo P.Y."/>
            <person name="Katherine M.D."/>
            <person name="Daniel N.R."/>
        </authorList>
    </citation>
    <scope>NUCLEOTIDE SEQUENCE [LARGE SCALE GENOMIC DNA]</scope>
    <source>
        <strain evidence="3">UW-LDO-IC</strain>
    </source>
</reference>
<dbReference type="InterPro" id="IPR036380">
    <property type="entry name" value="Isochorismatase-like_sf"/>
</dbReference>
<keyword evidence="1" id="KW-0378">Hydrolase</keyword>
<name>A0A369XI40_9PROT</name>
<dbReference type="SUPFAM" id="SSF52499">
    <property type="entry name" value="Isochorismatase-like hydrolases"/>
    <property type="match status" value="1"/>
</dbReference>